<evidence type="ECO:0000313" key="1">
    <source>
        <dbReference type="EMBL" id="MBK1864915.1"/>
    </source>
</evidence>
<proteinExistence type="predicted"/>
<evidence type="ECO:0000313" key="2">
    <source>
        <dbReference type="Proteomes" id="UP000616151"/>
    </source>
</evidence>
<sequence length="278" mass="30978">MSDNRTVLITGCSSGIGYASAKLLKEKGFRVFATVRKDADLIRLESEGFETFRLDYTDPITISECVAEVAELSRGKLYGLFNNGAYGQPGALEDISRAALTAQFEANVFGWHELTRDCLKLMRANGGGRIVNNSSVLGLTAMKWRGAYCATKFAIEAMSDTLRLELQGTNIHVSLIEPGPIATRFVEHAMAAFDRNVDETMSHYREAYVKQRQRLNGGGAKRFKLPPEAVALKLLHALESRKPKRRYYVTVPTYVMAWARRLLPPPALDRLLDKASDQ</sequence>
<dbReference type="EMBL" id="JAENHL010000003">
    <property type="protein sequence ID" value="MBK1864915.1"/>
    <property type="molecule type" value="Genomic_DNA"/>
</dbReference>
<accession>A0ACC5QX28</accession>
<gene>
    <name evidence="1" type="ORF">JHL16_00990</name>
</gene>
<protein>
    <submittedName>
        <fullName evidence="1">SDR family oxidoreductase</fullName>
    </submittedName>
</protein>
<organism evidence="1 2">
    <name type="scientific">Taklimakanibacter albus</name>
    <dbReference type="NCBI Taxonomy" id="2800327"/>
    <lineage>
        <taxon>Bacteria</taxon>
        <taxon>Pseudomonadati</taxon>
        <taxon>Pseudomonadota</taxon>
        <taxon>Alphaproteobacteria</taxon>
        <taxon>Hyphomicrobiales</taxon>
        <taxon>Aestuariivirgaceae</taxon>
        <taxon>Taklimakanibacter</taxon>
    </lineage>
</organism>
<keyword evidence="2" id="KW-1185">Reference proteome</keyword>
<comment type="caution">
    <text evidence="1">The sequence shown here is derived from an EMBL/GenBank/DDBJ whole genome shotgun (WGS) entry which is preliminary data.</text>
</comment>
<dbReference type="Proteomes" id="UP000616151">
    <property type="component" value="Unassembled WGS sequence"/>
</dbReference>
<reference evidence="1" key="1">
    <citation type="submission" date="2021-01" db="EMBL/GenBank/DDBJ databases">
        <authorList>
            <person name="Sun Q."/>
        </authorList>
    </citation>
    <scope>NUCLEOTIDE SEQUENCE</scope>
    <source>
        <strain evidence="1">YIM B02566</strain>
    </source>
</reference>
<name>A0ACC5QX28_9HYPH</name>